<feature type="compositionally biased region" description="Low complexity" evidence="1">
    <location>
        <begin position="647"/>
        <end position="658"/>
    </location>
</feature>
<protein>
    <recommendedName>
        <fullName evidence="5">Proteophosphoglycan ppg4</fullName>
    </recommendedName>
</protein>
<evidence type="ECO:0000313" key="3">
    <source>
        <dbReference type="EMBL" id="CAL1702862.1"/>
    </source>
</evidence>
<evidence type="ECO:0000313" key="4">
    <source>
        <dbReference type="Proteomes" id="UP001497453"/>
    </source>
</evidence>
<feature type="compositionally biased region" description="Polar residues" evidence="1">
    <location>
        <begin position="785"/>
        <end position="795"/>
    </location>
</feature>
<dbReference type="Proteomes" id="UP001497453">
    <property type="component" value="Chromosome 2"/>
</dbReference>
<feature type="compositionally biased region" description="Basic and acidic residues" evidence="1">
    <location>
        <begin position="956"/>
        <end position="976"/>
    </location>
</feature>
<feature type="compositionally biased region" description="Polar residues" evidence="1">
    <location>
        <begin position="719"/>
        <end position="737"/>
    </location>
</feature>
<feature type="compositionally biased region" description="Polar residues" evidence="1">
    <location>
        <begin position="1058"/>
        <end position="1071"/>
    </location>
</feature>
<accession>A0ABP1D6Z2</accession>
<feature type="compositionally biased region" description="Basic residues" evidence="1">
    <location>
        <begin position="866"/>
        <end position="885"/>
    </location>
</feature>
<dbReference type="EMBL" id="OZ037945">
    <property type="protein sequence ID" value="CAL1702862.1"/>
    <property type="molecule type" value="Genomic_DNA"/>
</dbReference>
<gene>
    <name evidence="3" type="ORF">GFSPODELE1_LOCUS4272</name>
</gene>
<feature type="transmembrane region" description="Helical" evidence="2">
    <location>
        <begin position="238"/>
        <end position="260"/>
    </location>
</feature>
<feature type="compositionally biased region" description="Polar residues" evidence="1">
    <location>
        <begin position="679"/>
        <end position="692"/>
    </location>
</feature>
<feature type="compositionally biased region" description="Polar residues" evidence="1">
    <location>
        <begin position="1"/>
        <end position="22"/>
    </location>
</feature>
<keyword evidence="2" id="KW-0812">Transmembrane</keyword>
<evidence type="ECO:0000256" key="2">
    <source>
        <dbReference type="SAM" id="Phobius"/>
    </source>
</evidence>
<name>A0ABP1D6Z2_9APHY</name>
<sequence>MSRQQYDHNSSAEPTPKSSTSRRSWEAQRLSQALYGSEQASSSPRSPPAVPSSSSEGYPSWLPRRPPPPAPRSTVHSASVAGMFSESGPSAGVPDPFVGGRKPTPRSVRIVSLHNSMQGDKDPYTRREPTDQSRISAAAHARVWSRATSAGLTPTVFSTTPLQTNVPKARFRSTSFHPELLRHPSWKMRLCFYSFPIFVLAHLPLQTFFDFNAVFILLLVAKFPNPAAPGVPGTGRNWALGAAAYIACWFTQIFVVFLLYELVYSFIRRWRVKRPLILPLYLSSPGFNFVSMTSYTNFCFMYFIRSSAFAPFASTSSSVSQHEEPPHSGSLRDGLAETFYFYSQNLPTVALLAPRATLSLALLLAFSSPLPFPQGDTGIFSKRDGTFFRAEDGTLTSYARGVLIANAAWTAWRILVLLVSWIGLWVLSGQGCAGLCGPRYRWEEEDMADHTAGPYSFADNASGHLDAPLPWTWREITVVRVYEAWDFCLTNKMPLRSGRELSEKTDDGERGMAFEGMDKVFAAVGLGGSPHPARRGVLSGELFETPQHDEKEEADIVPTEKTQASVTPPPAAQTREKRTGSAGTSGPLMKLPYPFTGHGAQVSSEDVVPFPPSPVPADEHSGETADEEVEEGEAEVEGTESGDDVPSSGRRTSESMSSLGRPITSRYPFQHRRPGRGGSMSSASQLAPPTNVSTPISHHTHSSNPSSSTQSDSTRNSRFTQSTGNRESSDSPMSAGSLSPIPMPPGHPRARRTRAGTVPAFGSPQTSPSPVAFPLGRPRARTRTESLATEASSTFGAGPIPLPAFDYSDEEDDGHYHRNDESLMDVPEAEGSVEEAEQHDSVGLLSVGPSPRTSLVNLHQFGSRMSLHRRATGSRSRSTHSRSMSRSRTNSATSRSDSARSRAQSLIQSLNAASRSSLDVVRSRASSMARLSDSPYYSTSPDPMPSSPENYTFGHPMREQWRAAESSRPESRRDDISEAMAIPLPPSESSSSSDSSSDGGSDVQDTLHQGYQPALRPAPSDLSGHAPSEQQPERSGDTQRLRVPIPIPGPPRQGRPYSDSQPDISTANPSFVTAPATIEGRTDTSGRTPSSWGGIEHYAPGGTLPPA</sequence>
<keyword evidence="4" id="KW-1185">Reference proteome</keyword>
<evidence type="ECO:0008006" key="5">
    <source>
        <dbReference type="Google" id="ProtNLM"/>
    </source>
</evidence>
<keyword evidence="2" id="KW-0472">Membrane</keyword>
<feature type="region of interest" description="Disordered" evidence="1">
    <location>
        <begin position="542"/>
        <end position="1107"/>
    </location>
</feature>
<feature type="compositionally biased region" description="Acidic residues" evidence="1">
    <location>
        <begin position="827"/>
        <end position="837"/>
    </location>
</feature>
<feature type="transmembrane region" description="Helical" evidence="2">
    <location>
        <begin position="280"/>
        <end position="304"/>
    </location>
</feature>
<feature type="compositionally biased region" description="Basic and acidic residues" evidence="1">
    <location>
        <begin position="1031"/>
        <end position="1040"/>
    </location>
</feature>
<feature type="transmembrane region" description="Helical" evidence="2">
    <location>
        <begin position="190"/>
        <end position="218"/>
    </location>
</feature>
<feature type="compositionally biased region" description="Low complexity" evidence="1">
    <location>
        <begin position="693"/>
        <end position="718"/>
    </location>
</feature>
<feature type="compositionally biased region" description="Low complexity" evidence="1">
    <location>
        <begin position="886"/>
        <end position="905"/>
    </location>
</feature>
<feature type="compositionally biased region" description="Low complexity" evidence="1">
    <location>
        <begin position="989"/>
        <end position="1002"/>
    </location>
</feature>
<feature type="compositionally biased region" description="Polar residues" evidence="1">
    <location>
        <begin position="906"/>
        <end position="917"/>
    </location>
</feature>
<feature type="compositionally biased region" description="Low complexity" evidence="1">
    <location>
        <begin position="932"/>
        <end position="941"/>
    </location>
</feature>
<evidence type="ECO:0000256" key="1">
    <source>
        <dbReference type="SAM" id="MobiDB-lite"/>
    </source>
</evidence>
<feature type="compositionally biased region" description="Acidic residues" evidence="1">
    <location>
        <begin position="624"/>
        <end position="643"/>
    </location>
</feature>
<proteinExistence type="predicted"/>
<organism evidence="3 4">
    <name type="scientific">Somion occarium</name>
    <dbReference type="NCBI Taxonomy" id="3059160"/>
    <lineage>
        <taxon>Eukaryota</taxon>
        <taxon>Fungi</taxon>
        <taxon>Dikarya</taxon>
        <taxon>Basidiomycota</taxon>
        <taxon>Agaricomycotina</taxon>
        <taxon>Agaricomycetes</taxon>
        <taxon>Polyporales</taxon>
        <taxon>Cerrenaceae</taxon>
        <taxon>Somion</taxon>
    </lineage>
</organism>
<reference evidence="4" key="1">
    <citation type="submission" date="2024-04" db="EMBL/GenBank/DDBJ databases">
        <authorList>
            <person name="Shaw F."/>
            <person name="Minotto A."/>
        </authorList>
    </citation>
    <scope>NUCLEOTIDE SEQUENCE [LARGE SCALE GENOMIC DNA]</scope>
</reference>
<keyword evidence="2" id="KW-1133">Transmembrane helix</keyword>
<feature type="region of interest" description="Disordered" evidence="1">
    <location>
        <begin position="1"/>
        <end position="105"/>
    </location>
</feature>